<dbReference type="Gene3D" id="2.60.120.920">
    <property type="match status" value="1"/>
</dbReference>
<dbReference type="PANTHER" id="PTHR25465">
    <property type="entry name" value="B-BOX DOMAIN CONTAINING"/>
    <property type="match status" value="1"/>
</dbReference>
<organism evidence="11 12">
    <name type="scientific">Coilia grayii</name>
    <name type="common">Gray's grenadier anchovy</name>
    <dbReference type="NCBI Taxonomy" id="363190"/>
    <lineage>
        <taxon>Eukaryota</taxon>
        <taxon>Metazoa</taxon>
        <taxon>Chordata</taxon>
        <taxon>Craniata</taxon>
        <taxon>Vertebrata</taxon>
        <taxon>Euteleostomi</taxon>
        <taxon>Actinopterygii</taxon>
        <taxon>Neopterygii</taxon>
        <taxon>Teleostei</taxon>
        <taxon>Clupei</taxon>
        <taxon>Clupeiformes</taxon>
        <taxon>Clupeoidei</taxon>
        <taxon>Engraulidae</taxon>
        <taxon>Coilinae</taxon>
        <taxon>Coilia</taxon>
    </lineage>
</organism>
<dbReference type="SMART" id="SM00184">
    <property type="entry name" value="RING"/>
    <property type="match status" value="1"/>
</dbReference>
<keyword evidence="7" id="KW-0175">Coiled coil</keyword>
<dbReference type="PRINTS" id="PR01407">
    <property type="entry name" value="BUTYPHLNCDUF"/>
</dbReference>
<dbReference type="Pfam" id="PF00622">
    <property type="entry name" value="SPRY"/>
    <property type="match status" value="1"/>
</dbReference>
<feature type="domain" description="RING-type" evidence="9">
    <location>
        <begin position="20"/>
        <end position="63"/>
    </location>
</feature>
<evidence type="ECO:0000256" key="4">
    <source>
        <dbReference type="ARBA" id="ARBA00022833"/>
    </source>
</evidence>
<evidence type="ECO:0000256" key="2">
    <source>
        <dbReference type="ARBA" id="ARBA00022723"/>
    </source>
</evidence>
<evidence type="ECO:0000313" key="11">
    <source>
        <dbReference type="EMBL" id="KAL2092462.1"/>
    </source>
</evidence>
<sequence length="466" mass="53270">MYFYCIFSISELDNKDYLRCSVCTGVLRDPVSIPCGHSYCRQCIASYWAQPNHAGHYACPKCRKRFRTRPEINSSASMPRQLQLAGASSGGGPIACDFCMAQKVRAVKFCVTCTALYCETHVRQHYTIPVLQRHTLVETTQPLQQTKKSSSPSPSISTVRSRQSSTADAEVENRELRMKNKVQQEVIMQLRKAEANQKTKEAKREQKHAEEVQQMAEIISTLETHNARLKRENNKMRKKIAKLNNTSQQQNSDHPLMPVIGHKKRHPLPARVVLDSRAAHRRLVLSEDRRSVKLAECPRISWNQQQGLNGRPFALGEKGFTSGRRFWQVGVNNQWIIGVTRASAQRTGNVTFYPNHGYWCLSRWITFSALTTPMHCLPESAVPRELGVCLDVDEKWVSFYNAESKAHIYTFTNMDFSEGEEIYPVFCTQDKEQEIKIRKQPNPHCPIFVSDQRTVSTDRALSPLHE</sequence>
<evidence type="ECO:0000256" key="5">
    <source>
        <dbReference type="ARBA" id="ARBA00022859"/>
    </source>
</evidence>
<dbReference type="InterPro" id="IPR051051">
    <property type="entry name" value="E3_ubiq-ligase_TRIM/RNF"/>
</dbReference>
<proteinExistence type="predicted"/>
<dbReference type="SUPFAM" id="SSF49899">
    <property type="entry name" value="Concanavalin A-like lectins/glucanases"/>
    <property type="match status" value="1"/>
</dbReference>
<comment type="caution">
    <text evidence="11">The sequence shown here is derived from an EMBL/GenBank/DDBJ whole genome shotgun (WGS) entry which is preliminary data.</text>
</comment>
<dbReference type="PROSITE" id="PS50188">
    <property type="entry name" value="B302_SPRY"/>
    <property type="match status" value="1"/>
</dbReference>
<dbReference type="EMBL" id="JBHFQA010000010">
    <property type="protein sequence ID" value="KAL2092462.1"/>
    <property type="molecule type" value="Genomic_DNA"/>
</dbReference>
<keyword evidence="12" id="KW-1185">Reference proteome</keyword>
<dbReference type="InterPro" id="IPR001841">
    <property type="entry name" value="Znf_RING"/>
</dbReference>
<dbReference type="Proteomes" id="UP001591681">
    <property type="component" value="Unassembled WGS sequence"/>
</dbReference>
<dbReference type="GO" id="GO:0005737">
    <property type="term" value="C:cytoplasm"/>
    <property type="evidence" value="ECO:0007669"/>
    <property type="project" value="UniProtKB-ARBA"/>
</dbReference>
<dbReference type="InterPro" id="IPR003877">
    <property type="entry name" value="SPRY_dom"/>
</dbReference>
<gene>
    <name evidence="11" type="ORF">ACEWY4_012260</name>
</gene>
<evidence type="ECO:0000256" key="6">
    <source>
        <dbReference type="PROSITE-ProRule" id="PRU00175"/>
    </source>
</evidence>
<evidence type="ECO:0000259" key="9">
    <source>
        <dbReference type="PROSITE" id="PS50089"/>
    </source>
</evidence>
<dbReference type="Pfam" id="PF15227">
    <property type="entry name" value="zf-C3HC4_4"/>
    <property type="match status" value="1"/>
</dbReference>
<dbReference type="GO" id="GO:0008270">
    <property type="term" value="F:zinc ion binding"/>
    <property type="evidence" value="ECO:0007669"/>
    <property type="project" value="UniProtKB-KW"/>
</dbReference>
<dbReference type="SMART" id="SM00449">
    <property type="entry name" value="SPRY"/>
    <property type="match status" value="1"/>
</dbReference>
<dbReference type="PANTHER" id="PTHR25465:SF75">
    <property type="entry name" value="E3 UBIQUITIN_ISG15 LIGASE TRIM25-RELATED"/>
    <property type="match status" value="1"/>
</dbReference>
<feature type="compositionally biased region" description="Low complexity" evidence="8">
    <location>
        <begin position="141"/>
        <end position="158"/>
    </location>
</feature>
<feature type="coiled-coil region" evidence="7">
    <location>
        <begin position="190"/>
        <end position="253"/>
    </location>
</feature>
<feature type="domain" description="B30.2/SPRY" evidence="10">
    <location>
        <begin position="252"/>
        <end position="444"/>
    </location>
</feature>
<evidence type="ECO:0000256" key="8">
    <source>
        <dbReference type="SAM" id="MobiDB-lite"/>
    </source>
</evidence>
<feature type="region of interest" description="Disordered" evidence="8">
    <location>
        <begin position="141"/>
        <end position="177"/>
    </location>
</feature>
<evidence type="ECO:0000256" key="1">
    <source>
        <dbReference type="ARBA" id="ARBA00022588"/>
    </source>
</evidence>
<evidence type="ECO:0000259" key="10">
    <source>
        <dbReference type="PROSITE" id="PS50188"/>
    </source>
</evidence>
<keyword evidence="4" id="KW-0862">Zinc</keyword>
<dbReference type="InterPro" id="IPR006574">
    <property type="entry name" value="PRY"/>
</dbReference>
<dbReference type="InterPro" id="IPR013083">
    <property type="entry name" value="Znf_RING/FYVE/PHD"/>
</dbReference>
<evidence type="ECO:0000256" key="7">
    <source>
        <dbReference type="SAM" id="Coils"/>
    </source>
</evidence>
<evidence type="ECO:0000256" key="3">
    <source>
        <dbReference type="ARBA" id="ARBA00022771"/>
    </source>
</evidence>
<dbReference type="Gene3D" id="4.10.830.40">
    <property type="match status" value="1"/>
</dbReference>
<dbReference type="PROSITE" id="PS50089">
    <property type="entry name" value="ZF_RING_2"/>
    <property type="match status" value="1"/>
</dbReference>
<keyword evidence="1" id="KW-0399">Innate immunity</keyword>
<dbReference type="Gene3D" id="3.30.40.10">
    <property type="entry name" value="Zinc/RING finger domain, C3HC4 (zinc finger)"/>
    <property type="match status" value="1"/>
</dbReference>
<accession>A0ABD1K000</accession>
<dbReference type="SUPFAM" id="SSF57850">
    <property type="entry name" value="RING/U-box"/>
    <property type="match status" value="1"/>
</dbReference>
<dbReference type="InterPro" id="IPR043136">
    <property type="entry name" value="B30.2/SPRY_sf"/>
</dbReference>
<dbReference type="AlphaFoldDB" id="A0ABD1K000"/>
<dbReference type="InterPro" id="IPR003879">
    <property type="entry name" value="Butyrophylin_SPRY"/>
</dbReference>
<name>A0ABD1K000_9TELE</name>
<dbReference type="GO" id="GO:0045087">
    <property type="term" value="P:innate immune response"/>
    <property type="evidence" value="ECO:0007669"/>
    <property type="project" value="UniProtKB-KW"/>
</dbReference>
<reference evidence="11 12" key="1">
    <citation type="submission" date="2024-09" db="EMBL/GenBank/DDBJ databases">
        <title>A chromosome-level genome assembly of Gray's grenadier anchovy, Coilia grayii.</title>
        <authorList>
            <person name="Fu Z."/>
        </authorList>
    </citation>
    <scope>NUCLEOTIDE SEQUENCE [LARGE SCALE GENOMIC DNA]</scope>
    <source>
        <strain evidence="11">G4</strain>
        <tissue evidence="11">Muscle</tissue>
    </source>
</reference>
<dbReference type="InterPro" id="IPR001870">
    <property type="entry name" value="B30.2/SPRY"/>
</dbReference>
<dbReference type="SMART" id="SM00589">
    <property type="entry name" value="PRY"/>
    <property type="match status" value="1"/>
</dbReference>
<dbReference type="InterPro" id="IPR013320">
    <property type="entry name" value="ConA-like_dom_sf"/>
</dbReference>
<dbReference type="InterPro" id="IPR017907">
    <property type="entry name" value="Znf_RING_CS"/>
</dbReference>
<evidence type="ECO:0000313" key="12">
    <source>
        <dbReference type="Proteomes" id="UP001591681"/>
    </source>
</evidence>
<keyword evidence="3 6" id="KW-0863">Zinc-finger</keyword>
<keyword evidence="5" id="KW-0391">Immunity</keyword>
<keyword evidence="2" id="KW-0479">Metal-binding</keyword>
<dbReference type="PROSITE" id="PS00518">
    <property type="entry name" value="ZF_RING_1"/>
    <property type="match status" value="1"/>
</dbReference>
<protein>
    <submittedName>
        <fullName evidence="11">Uncharacterized protein</fullName>
    </submittedName>
</protein>